<keyword evidence="2 7" id="KW-0813">Transport</keyword>
<evidence type="ECO:0000259" key="9">
    <source>
        <dbReference type="PROSITE" id="PS50928"/>
    </source>
</evidence>
<comment type="caution">
    <text evidence="10">The sequence shown here is derived from an EMBL/GenBank/DDBJ whole genome shotgun (WGS) entry which is preliminary data.</text>
</comment>
<evidence type="ECO:0000256" key="1">
    <source>
        <dbReference type="ARBA" id="ARBA00004651"/>
    </source>
</evidence>
<dbReference type="Proteomes" id="UP000533269">
    <property type="component" value="Unassembled WGS sequence"/>
</dbReference>
<evidence type="ECO:0000256" key="7">
    <source>
        <dbReference type="RuleBase" id="RU363032"/>
    </source>
</evidence>
<evidence type="ECO:0000256" key="6">
    <source>
        <dbReference type="ARBA" id="ARBA00023136"/>
    </source>
</evidence>
<evidence type="ECO:0000256" key="4">
    <source>
        <dbReference type="ARBA" id="ARBA00022692"/>
    </source>
</evidence>
<evidence type="ECO:0000313" key="10">
    <source>
        <dbReference type="EMBL" id="MBB2900354.1"/>
    </source>
</evidence>
<feature type="transmembrane region" description="Helical" evidence="7">
    <location>
        <begin position="175"/>
        <end position="198"/>
    </location>
</feature>
<evidence type="ECO:0000256" key="5">
    <source>
        <dbReference type="ARBA" id="ARBA00022989"/>
    </source>
</evidence>
<name>A0A7W4TK20_KINRA</name>
<dbReference type="GO" id="GO:0005886">
    <property type="term" value="C:plasma membrane"/>
    <property type="evidence" value="ECO:0007669"/>
    <property type="project" value="UniProtKB-SubCell"/>
</dbReference>
<evidence type="ECO:0000256" key="2">
    <source>
        <dbReference type="ARBA" id="ARBA00022448"/>
    </source>
</evidence>
<feature type="transmembrane region" description="Helical" evidence="7">
    <location>
        <begin position="229"/>
        <end position="249"/>
    </location>
</feature>
<comment type="subcellular location">
    <subcellularLocation>
        <location evidence="1 7">Cell membrane</location>
        <topology evidence="1 7">Multi-pass membrane protein</topology>
    </subcellularLocation>
</comment>
<accession>A0A7W4TK20</accession>
<feature type="transmembrane region" description="Helical" evidence="7">
    <location>
        <begin position="30"/>
        <end position="54"/>
    </location>
</feature>
<dbReference type="PANTHER" id="PTHR30193:SF41">
    <property type="entry name" value="DIACETYLCHITOBIOSE UPTAKE SYSTEM PERMEASE PROTEIN NGCF"/>
    <property type="match status" value="1"/>
</dbReference>
<protein>
    <submittedName>
        <fullName evidence="10">Multiple sugar transport system permease protein</fullName>
    </submittedName>
</protein>
<dbReference type="Gene3D" id="1.10.3720.10">
    <property type="entry name" value="MetI-like"/>
    <property type="match status" value="1"/>
</dbReference>
<keyword evidence="6 7" id="KW-0472">Membrane</keyword>
<dbReference type="Pfam" id="PF00528">
    <property type="entry name" value="BPD_transp_1"/>
    <property type="match status" value="1"/>
</dbReference>
<feature type="transmembrane region" description="Helical" evidence="7">
    <location>
        <begin position="281"/>
        <end position="301"/>
    </location>
</feature>
<dbReference type="EMBL" id="JACHVY010000001">
    <property type="protein sequence ID" value="MBB2900354.1"/>
    <property type="molecule type" value="Genomic_DNA"/>
</dbReference>
<evidence type="ECO:0000256" key="3">
    <source>
        <dbReference type="ARBA" id="ARBA00022475"/>
    </source>
</evidence>
<keyword evidence="4 7" id="KW-0812">Transmembrane</keyword>
<dbReference type="RefSeq" id="WP_183390640.1">
    <property type="nucleotide sequence ID" value="NZ_JACHVY010000001.1"/>
</dbReference>
<evidence type="ECO:0000256" key="8">
    <source>
        <dbReference type="SAM" id="MobiDB-lite"/>
    </source>
</evidence>
<keyword evidence="3" id="KW-1003">Cell membrane</keyword>
<reference evidence="10 11" key="1">
    <citation type="submission" date="2020-08" db="EMBL/GenBank/DDBJ databases">
        <title>The Agave Microbiome: Exploring the role of microbial communities in plant adaptations to desert environments.</title>
        <authorList>
            <person name="Partida-Martinez L.P."/>
        </authorList>
    </citation>
    <scope>NUCLEOTIDE SEQUENCE [LARGE SCALE GENOMIC DNA]</scope>
    <source>
        <strain evidence="10 11">AS2.23</strain>
    </source>
</reference>
<gene>
    <name evidence="10" type="ORF">FHR75_001142</name>
</gene>
<dbReference type="GO" id="GO:0055085">
    <property type="term" value="P:transmembrane transport"/>
    <property type="evidence" value="ECO:0007669"/>
    <property type="project" value="InterPro"/>
</dbReference>
<feature type="region of interest" description="Disordered" evidence="8">
    <location>
        <begin position="1"/>
        <end position="24"/>
    </location>
</feature>
<keyword evidence="10" id="KW-0762">Sugar transport</keyword>
<dbReference type="PANTHER" id="PTHR30193">
    <property type="entry name" value="ABC TRANSPORTER PERMEASE PROTEIN"/>
    <property type="match status" value="1"/>
</dbReference>
<sequence length="313" mass="34309">MSAQTVGAQPAVTTVPRGDEGQTGGRQRSAWLFIAPFGFFYVCFLLGPSLYMFVASFFDTSIVKNGLGNFIGLENYSALMQSRDFWSSMWHTLQFTIYTVPPLVVLSFAFAVLANRMPRGSTFWRLAFFTPYILPSAAISLIWVFIFTADTGLWATVQKWLGSEAPTPVLGTPSLAMVGVAIATIWWTIGFNFILYLAGLQDIPRELYEAAAIDGATPWQQIRHLTIPLLSRTTTLVLLLQIIASLKIFDQVYLMTSGGPGTSTETALVFITKTGFTDFRIGAAAAASFLLFVVIVAIAVIRQLAERAQQKGA</sequence>
<comment type="similarity">
    <text evidence="7">Belongs to the binding-protein-dependent transport system permease family.</text>
</comment>
<keyword evidence="5 7" id="KW-1133">Transmembrane helix</keyword>
<evidence type="ECO:0000313" key="11">
    <source>
        <dbReference type="Proteomes" id="UP000533269"/>
    </source>
</evidence>
<reference evidence="10 11" key="2">
    <citation type="submission" date="2020-08" db="EMBL/GenBank/DDBJ databases">
        <authorList>
            <person name="Partida-Martinez L."/>
            <person name="Huntemann M."/>
            <person name="Clum A."/>
            <person name="Wang J."/>
            <person name="Palaniappan K."/>
            <person name="Ritter S."/>
            <person name="Chen I.-M."/>
            <person name="Stamatis D."/>
            <person name="Reddy T."/>
            <person name="O'Malley R."/>
            <person name="Daum C."/>
            <person name="Shapiro N."/>
            <person name="Ivanova N."/>
            <person name="Kyrpides N."/>
            <person name="Woyke T."/>
        </authorList>
    </citation>
    <scope>NUCLEOTIDE SEQUENCE [LARGE SCALE GENOMIC DNA]</scope>
    <source>
        <strain evidence="10 11">AS2.23</strain>
    </source>
</reference>
<feature type="domain" description="ABC transmembrane type-1" evidence="9">
    <location>
        <begin position="89"/>
        <end position="302"/>
    </location>
</feature>
<dbReference type="PROSITE" id="PS50928">
    <property type="entry name" value="ABC_TM1"/>
    <property type="match status" value="1"/>
</dbReference>
<dbReference type="CDD" id="cd06261">
    <property type="entry name" value="TM_PBP2"/>
    <property type="match status" value="1"/>
</dbReference>
<proteinExistence type="inferred from homology"/>
<dbReference type="AlphaFoldDB" id="A0A7W4TK20"/>
<feature type="transmembrane region" description="Helical" evidence="7">
    <location>
        <begin position="126"/>
        <end position="155"/>
    </location>
</feature>
<organism evidence="10 11">
    <name type="scientific">Kineococcus radiotolerans</name>
    <dbReference type="NCBI Taxonomy" id="131568"/>
    <lineage>
        <taxon>Bacteria</taxon>
        <taxon>Bacillati</taxon>
        <taxon>Actinomycetota</taxon>
        <taxon>Actinomycetes</taxon>
        <taxon>Kineosporiales</taxon>
        <taxon>Kineosporiaceae</taxon>
        <taxon>Kineococcus</taxon>
    </lineage>
</organism>
<feature type="transmembrane region" description="Helical" evidence="7">
    <location>
        <begin position="95"/>
        <end position="114"/>
    </location>
</feature>
<dbReference type="InterPro" id="IPR035906">
    <property type="entry name" value="MetI-like_sf"/>
</dbReference>
<dbReference type="SUPFAM" id="SSF161098">
    <property type="entry name" value="MetI-like"/>
    <property type="match status" value="1"/>
</dbReference>
<dbReference type="InterPro" id="IPR051393">
    <property type="entry name" value="ABC_transporter_permease"/>
</dbReference>
<dbReference type="InterPro" id="IPR000515">
    <property type="entry name" value="MetI-like"/>
</dbReference>